<comment type="caution">
    <text evidence="1">The sequence shown here is derived from an EMBL/GenBank/DDBJ whole genome shotgun (WGS) entry which is preliminary data.</text>
</comment>
<reference evidence="1 2" key="1">
    <citation type="journal article" date="2021" name="Elife">
        <title>Chloroplast acquisition without the gene transfer in kleptoplastic sea slugs, Plakobranchus ocellatus.</title>
        <authorList>
            <person name="Maeda T."/>
            <person name="Takahashi S."/>
            <person name="Yoshida T."/>
            <person name="Shimamura S."/>
            <person name="Takaki Y."/>
            <person name="Nagai Y."/>
            <person name="Toyoda A."/>
            <person name="Suzuki Y."/>
            <person name="Arimoto A."/>
            <person name="Ishii H."/>
            <person name="Satoh N."/>
            <person name="Nishiyama T."/>
            <person name="Hasebe M."/>
            <person name="Maruyama T."/>
            <person name="Minagawa J."/>
            <person name="Obokata J."/>
            <person name="Shigenobu S."/>
        </authorList>
    </citation>
    <scope>NUCLEOTIDE SEQUENCE [LARGE SCALE GENOMIC DNA]</scope>
</reference>
<name>A0AAV4B8S2_9GAST</name>
<dbReference type="EMBL" id="BLXT01005094">
    <property type="protein sequence ID" value="GFO19766.1"/>
    <property type="molecule type" value="Genomic_DNA"/>
</dbReference>
<dbReference type="Proteomes" id="UP000735302">
    <property type="component" value="Unassembled WGS sequence"/>
</dbReference>
<dbReference type="AlphaFoldDB" id="A0AAV4B8S2"/>
<accession>A0AAV4B8S2</accession>
<gene>
    <name evidence="1" type="ORF">PoB_004627100</name>
</gene>
<proteinExistence type="predicted"/>
<evidence type="ECO:0000313" key="1">
    <source>
        <dbReference type="EMBL" id="GFO19766.1"/>
    </source>
</evidence>
<keyword evidence="2" id="KW-1185">Reference proteome</keyword>
<protein>
    <submittedName>
        <fullName evidence="1">Uncharacterized protein</fullName>
    </submittedName>
</protein>
<organism evidence="1 2">
    <name type="scientific">Plakobranchus ocellatus</name>
    <dbReference type="NCBI Taxonomy" id="259542"/>
    <lineage>
        <taxon>Eukaryota</taxon>
        <taxon>Metazoa</taxon>
        <taxon>Spiralia</taxon>
        <taxon>Lophotrochozoa</taxon>
        <taxon>Mollusca</taxon>
        <taxon>Gastropoda</taxon>
        <taxon>Heterobranchia</taxon>
        <taxon>Euthyneura</taxon>
        <taxon>Panpulmonata</taxon>
        <taxon>Sacoglossa</taxon>
        <taxon>Placobranchoidea</taxon>
        <taxon>Plakobranchidae</taxon>
        <taxon>Plakobranchus</taxon>
    </lineage>
</organism>
<sequence>MLKLKPPEELSFSDTQMQAERYRMRLEEMSLYLNYSETSKRSAFLYTIGRSGREIHITCDLTSYETNKMEVFFSRFWAGRYLSRCIMSDKTRKLKSQSQNESVEVDKDHQEAVKLAIALQRKVLGLLIDLIKRQEKCPISIQQSIASSPSVTRISQHDNKQALKESPIVQLPSMDSTAQDSSSEVIICHSDTVRGLDVNQKTTSFLKRVSRPTATPYPSSKTTAQTITLSCAALCPSGHLIMCDQQTNTLFLMDSQGRYIRDLWTCPNQEERIKSDERAHVCVDIVRKRPAVMAKPFVLPGRENIRHGHGRKAQVKAWR</sequence>
<evidence type="ECO:0000313" key="2">
    <source>
        <dbReference type="Proteomes" id="UP000735302"/>
    </source>
</evidence>